<evidence type="ECO:0000259" key="2">
    <source>
        <dbReference type="Pfam" id="PF13556"/>
    </source>
</evidence>
<evidence type="ECO:0000313" key="3">
    <source>
        <dbReference type="EMBL" id="QHI73468.1"/>
    </source>
</evidence>
<evidence type="ECO:0000313" key="4">
    <source>
        <dbReference type="Proteomes" id="UP000463883"/>
    </source>
</evidence>
<evidence type="ECO:0000259" key="1">
    <source>
        <dbReference type="Pfam" id="PF07905"/>
    </source>
</evidence>
<protein>
    <recommendedName>
        <fullName evidence="5">PucR family transcriptional regulator</fullName>
    </recommendedName>
</protein>
<feature type="domain" description="Purine catabolism PurC-like" evidence="1">
    <location>
        <begin position="7"/>
        <end position="132"/>
    </location>
</feature>
<accession>A0A6P1MN01</accession>
<proteinExistence type="predicted"/>
<dbReference type="RefSeq" id="WP_162363233.1">
    <property type="nucleotide sequence ID" value="NZ_CP047591.1"/>
</dbReference>
<dbReference type="EMBL" id="CP047591">
    <property type="protein sequence ID" value="QHI73468.1"/>
    <property type="molecule type" value="Genomic_DNA"/>
</dbReference>
<dbReference type="KEGG" id="amic:Ami3637_14755"/>
<feature type="domain" description="PucR C-terminal helix-turn-helix" evidence="2">
    <location>
        <begin position="321"/>
        <end position="379"/>
    </location>
</feature>
<dbReference type="Gene3D" id="1.10.10.2840">
    <property type="entry name" value="PucR C-terminal helix-turn-helix domain"/>
    <property type="match status" value="1"/>
</dbReference>
<dbReference type="AlphaFoldDB" id="A0A6P1MN01"/>
<dbReference type="PANTHER" id="PTHR33744">
    <property type="entry name" value="CARBOHYDRATE DIACID REGULATOR"/>
    <property type="match status" value="1"/>
</dbReference>
<dbReference type="Pfam" id="PF07905">
    <property type="entry name" value="PucR"/>
    <property type="match status" value="1"/>
</dbReference>
<evidence type="ECO:0008006" key="5">
    <source>
        <dbReference type="Google" id="ProtNLM"/>
    </source>
</evidence>
<dbReference type="InterPro" id="IPR042070">
    <property type="entry name" value="PucR_C-HTH_sf"/>
</dbReference>
<organism evidence="3 4">
    <name type="scientific">Aminipila terrae</name>
    <dbReference type="NCBI Taxonomy" id="2697030"/>
    <lineage>
        <taxon>Bacteria</taxon>
        <taxon>Bacillati</taxon>
        <taxon>Bacillota</taxon>
        <taxon>Clostridia</taxon>
        <taxon>Peptostreptococcales</taxon>
        <taxon>Anaerovoracaceae</taxon>
        <taxon>Aminipila</taxon>
    </lineage>
</organism>
<dbReference type="Pfam" id="PF13556">
    <property type="entry name" value="HTH_30"/>
    <property type="match status" value="1"/>
</dbReference>
<gene>
    <name evidence="3" type="ORF">Ami3637_14755</name>
</gene>
<dbReference type="InterPro" id="IPR012914">
    <property type="entry name" value="PucR_dom"/>
</dbReference>
<reference evidence="3 4" key="1">
    <citation type="submission" date="2020-01" db="EMBL/GenBank/DDBJ databases">
        <title>Genomic analysis of Aminipila sp. CBA3637.</title>
        <authorList>
            <person name="Kim Y.B."/>
            <person name="Roh S.W."/>
        </authorList>
    </citation>
    <scope>NUCLEOTIDE SEQUENCE [LARGE SCALE GENOMIC DNA]</scope>
    <source>
        <strain evidence="3 4">CBA3637</strain>
    </source>
</reference>
<keyword evidence="4" id="KW-1185">Reference proteome</keyword>
<sequence length="387" mass="45220">MSIYVKDLFQLDIFKKFKIVAGQKGLNRRLEAAQVLDFEFVDDYKDKRAIMFDKNSFVLSSLLFAKGDETILMEAMKNLVDFGISAFAYKNVIYKQLPKEIIDFADNNNLPILEFQDEDAYFEDIIFSIMNLLKADSNISLIEEKIKEIINQELSKEEIESRIDAMNPNLQNKIQTFYVEIGDEKKVMNLLLSFNPPEKLESRCIFSKYKKDILFIFSTDKEDRNLQHKLEDTLFYLGLKKDDFKIAMSEVHEDRSKIKMALEEAVQAAIVGKIENKKVIKYEEIGIYQILLPEIKSTYLQKYMKRYLNSILNINEGESDLIKTAVQYVLAGGDLNAASNRLFCHKNTVRYRVNKIHELIDPQSNKMEFFEHLDVAIKIYLLNEYMN</sequence>
<dbReference type="InterPro" id="IPR051448">
    <property type="entry name" value="CdaR-like_regulators"/>
</dbReference>
<name>A0A6P1MN01_9FIRM</name>
<dbReference type="InterPro" id="IPR025736">
    <property type="entry name" value="PucR_C-HTH_dom"/>
</dbReference>
<dbReference type="Proteomes" id="UP000463883">
    <property type="component" value="Chromosome"/>
</dbReference>
<dbReference type="PANTHER" id="PTHR33744:SF1">
    <property type="entry name" value="DNA-BINDING TRANSCRIPTIONAL ACTIVATOR ADER"/>
    <property type="match status" value="1"/>
</dbReference>